<evidence type="ECO:0000256" key="1">
    <source>
        <dbReference type="ARBA" id="ARBA00004316"/>
    </source>
</evidence>
<dbReference type="Pfam" id="PF02210">
    <property type="entry name" value="Laminin_G_2"/>
    <property type="match status" value="2"/>
</dbReference>
<evidence type="ECO:0000256" key="5">
    <source>
        <dbReference type="ARBA" id="ARBA00023163"/>
    </source>
</evidence>
<keyword evidence="2" id="KW-0732">Signal</keyword>
<dbReference type="InterPro" id="IPR035500">
    <property type="entry name" value="NHR-like_dom_sf"/>
</dbReference>
<dbReference type="InterPro" id="IPR013320">
    <property type="entry name" value="ConA-like_dom_sf"/>
</dbReference>
<evidence type="ECO:0000259" key="12">
    <source>
        <dbReference type="PROSITE" id="PS50025"/>
    </source>
</evidence>
<dbReference type="InterPro" id="IPR000536">
    <property type="entry name" value="Nucl_hrmn_rcpt_lig-bd"/>
</dbReference>
<proteinExistence type="predicted"/>
<feature type="domain" description="Laminin G" evidence="12">
    <location>
        <begin position="1744"/>
        <end position="1921"/>
    </location>
</feature>
<dbReference type="PROSITE" id="PS50025">
    <property type="entry name" value="LAM_G_DOMAIN"/>
    <property type="match status" value="2"/>
</dbReference>
<dbReference type="Gene3D" id="2.60.120.260">
    <property type="entry name" value="Galactose-binding domain-like"/>
    <property type="match status" value="1"/>
</dbReference>
<keyword evidence="17" id="KW-1185">Reference proteome</keyword>
<evidence type="ECO:0000256" key="7">
    <source>
        <dbReference type="ARBA" id="ARBA00023242"/>
    </source>
</evidence>
<dbReference type="Gene3D" id="1.10.565.10">
    <property type="entry name" value="Retinoid X Receptor"/>
    <property type="match status" value="1"/>
</dbReference>
<dbReference type="Pfam" id="PF00055">
    <property type="entry name" value="Laminin_N"/>
    <property type="match status" value="1"/>
</dbReference>
<feature type="domain" description="Fibronectin type-III" evidence="13">
    <location>
        <begin position="2400"/>
        <end position="2494"/>
    </location>
</feature>
<feature type="domain" description="Fibronectin type-III" evidence="13">
    <location>
        <begin position="2291"/>
        <end position="2396"/>
    </location>
</feature>
<evidence type="ECO:0000256" key="10">
    <source>
        <dbReference type="PROSITE-ProRule" id="PRU00122"/>
    </source>
</evidence>
<feature type="domain" description="Fibronectin type-III" evidence="13">
    <location>
        <begin position="2497"/>
        <end position="2585"/>
    </location>
</feature>
<feature type="domain" description="Fibronectin type-III" evidence="13">
    <location>
        <begin position="1066"/>
        <end position="1159"/>
    </location>
</feature>
<dbReference type="Pfam" id="PF13385">
    <property type="entry name" value="Laminin_G_3"/>
    <property type="match status" value="1"/>
</dbReference>
<evidence type="ECO:0000313" key="17">
    <source>
        <dbReference type="Proteomes" id="UP001145742"/>
    </source>
</evidence>
<dbReference type="InterPro" id="IPR001723">
    <property type="entry name" value="Nuclear_hrmn_rcpt"/>
</dbReference>
<feature type="domain" description="Fibronectin type-III" evidence="13">
    <location>
        <begin position="976"/>
        <end position="1064"/>
    </location>
</feature>
<dbReference type="Proteomes" id="UP001145742">
    <property type="component" value="Unassembled WGS sequence"/>
</dbReference>
<dbReference type="InterPro" id="IPR001791">
    <property type="entry name" value="Laminin_G"/>
</dbReference>
<dbReference type="PROSITE" id="PS51843">
    <property type="entry name" value="NR_LBD"/>
    <property type="match status" value="1"/>
</dbReference>
<dbReference type="Gene3D" id="2.60.120.200">
    <property type="match status" value="3"/>
</dbReference>
<evidence type="ECO:0008006" key="18">
    <source>
        <dbReference type="Google" id="ProtNLM"/>
    </source>
</evidence>
<feature type="domain" description="Fibronectin type-III" evidence="13">
    <location>
        <begin position="1987"/>
        <end position="2082"/>
    </location>
</feature>
<dbReference type="SMART" id="SM00560">
    <property type="entry name" value="LamGL"/>
    <property type="match status" value="1"/>
</dbReference>
<evidence type="ECO:0000256" key="2">
    <source>
        <dbReference type="ARBA" id="ARBA00022729"/>
    </source>
</evidence>
<comment type="caution">
    <text evidence="16">The sequence shown here is derived from an EMBL/GenBank/DDBJ whole genome shotgun (WGS) entry which is preliminary data.</text>
</comment>
<dbReference type="InterPro" id="IPR006558">
    <property type="entry name" value="LamG-like"/>
</dbReference>
<keyword evidence="9" id="KW-0424">Laminin EGF-like domain</keyword>
<dbReference type="Pfam" id="PF00104">
    <property type="entry name" value="Hormone_recep"/>
    <property type="match status" value="1"/>
</dbReference>
<feature type="domain" description="Fibronectin type-III" evidence="13">
    <location>
        <begin position="1160"/>
        <end position="1279"/>
    </location>
</feature>
<evidence type="ECO:0000256" key="9">
    <source>
        <dbReference type="ARBA" id="ARBA00023292"/>
    </source>
</evidence>
<dbReference type="SMART" id="SM00430">
    <property type="entry name" value="HOLI"/>
    <property type="match status" value="1"/>
</dbReference>
<dbReference type="PANTHER" id="PTHR46957:SF7">
    <property type="entry name" value="USHERIN"/>
    <property type="match status" value="1"/>
</dbReference>
<dbReference type="SMART" id="SM00060">
    <property type="entry name" value="FN3"/>
    <property type="match status" value="15"/>
</dbReference>
<feature type="region of interest" description="Disordered" evidence="11">
    <location>
        <begin position="2675"/>
        <end position="2695"/>
    </location>
</feature>
<feature type="compositionally biased region" description="Polar residues" evidence="11">
    <location>
        <begin position="2675"/>
        <end position="2684"/>
    </location>
</feature>
<comment type="caution">
    <text evidence="10">Lacks conserved residue(s) required for the propagation of feature annotation.</text>
</comment>
<dbReference type="PRINTS" id="PR00398">
    <property type="entry name" value="STRDHORMONER"/>
</dbReference>
<evidence type="ECO:0000256" key="3">
    <source>
        <dbReference type="ARBA" id="ARBA00023015"/>
    </source>
</evidence>
<evidence type="ECO:0000259" key="13">
    <source>
        <dbReference type="PROSITE" id="PS50853"/>
    </source>
</evidence>
<keyword evidence="4" id="KW-1015">Disulfide bond</keyword>
<reference evidence="16" key="1">
    <citation type="submission" date="2019-10" db="EMBL/GenBank/DDBJ databases">
        <authorList>
            <person name="Soares A.E.R."/>
            <person name="Aleixo A."/>
            <person name="Schneider P."/>
            <person name="Miyaki C.Y."/>
            <person name="Schneider M.P."/>
            <person name="Mello C."/>
            <person name="Vasconcelos A.T.R."/>
        </authorList>
    </citation>
    <scope>NUCLEOTIDE SEQUENCE</scope>
    <source>
        <tissue evidence="16">Muscle</tissue>
    </source>
</reference>
<dbReference type="InterPro" id="IPR036116">
    <property type="entry name" value="FN3_sf"/>
</dbReference>
<feature type="domain" description="Fibronectin type-III" evidence="13">
    <location>
        <begin position="1281"/>
        <end position="1383"/>
    </location>
</feature>
<name>A0ABQ9CMG5_9PASS</name>
<sequence length="3222" mass="357705">MNGQTWIQGVRLDRVRGGRQKYKRRIDAENSPYLNPQLVQPAKKPYNKIVSHLLVAEPEKIYAMPDPTVPDSDIKALTTLCDLADRELVVIIGWAKHIPGFSTLSLADQMSLLQSAWMEILILGVVYRSLSFEDELVYAEDYIMDEDQSKLAGLLDLNNAILQLVKKYKSMKLEKEEFVTLKAIALANSDSMHIEDVEAVQKLQDVLHEALQDYEAGQHMEDPRRAGKMLMTLPLLRQTSTKAVQHFYNIKLEGKVPMHKLFLEMLEAKVTGSGSSLSSSHVLLLMTEVSHIQEHPGWIPFLCSSTYSVLIPLFSGVSVKLLVIICWALDTNVITDGLGGSVTSLTQWLWGDCCPFECNSFKLILEEKSLKWRVDLNSTAVCSWVSHGLSQGQGSKLVLVAGKDLKSCYLRRQYCTVSCKVLGVMPKRCVIEKAIDGKTVFKLTISEKETMFYYRTVNGLQPPIKVMTLGRILVKKWIHLSVQVHHSRISFFLNGWEDDNTPFDSRILMGTVADTDVGSTLQIGQSFTGLEQFVGRMQDFRFYPVALTNRDILEVFSGKFPHLHTQSECRCPGSHPRVHPLVQRYCIPNGADDTTNDRVLRLDAEAHPLDYINDDDIGTTWISSVFANTAGLDRGVSITIDLQNGQYQVFYIILQFFSPHPEAIRIERKKRDDLKWEDWQYFARNCSIFGMENNGSLEKPDSVNCLQLHSFTPYSRGNLTFSVLTPEPNHRPGYNDFYNTPSLQEFVKATQVRIHLRGQYHTNEPWLEFSFQNQAAVSKSVALSVTDNFIAYDMCCLVKGLIMSCVIAMAMLKTVTQLQIHIGAYASRKAIQKEIILEASVIVRDMCLADNAISARKDSTICNSQTLMAAVPVTVIPLGQSMEILPVTKIQDSASAKQMLLVLGVIVAILDLKLSDILMKMDGHFLELCVMQQQGNVHVNRILEEDNATNAWMATAKSRRVTPLFVCHVTVTGQQPPPTGEVLNSSVINLSWSCPDSPNSNRLIYQLYRDEEEIYTTEDYYPYSIQTFTDTMLAPYTFYSYYIQASNIHGFTRSASVTYRTKSGTPVGSLDLNAVFPVSHHSVLLYWTSTSNDSGPIEKYILTCTSAVDLQPCGQYEGLKTSAIIWNLIPFTKYVFSVQACTSGGCLKSQPVTVVTAQAPPEGLHPPRVETISSTELAVEWSPPEKPNGIIIRYELYMRKKSKPTGNFLPPEIRIFQSSGWLSPQPVVESPNENALAPPQTSTTVIDLEPFTEYEFYVLAVNMAGSISSDWISGQTGEAAPASMPSPSVFPLSPYSLNVSWEKPEDNLARGEVMGYSISLITEQTSLPPFSQVLHIAEAHERSYVATGLKPYRTYNFTVTLCNQIGCVTSEPGMGQTLAAAPEIYEILLCRYAYAHFTMETVLKKLHVERMDASLATFSTEVMKGIRFPGNGYYRFASSTLPTNTYFTGLWATPLGTGSQFEKELFTTLLWVLPDNQFQPHRPLVQTIMDQVLYKEPVANTMESLGEIEKVSYFEREREERKKLLLNFAKEEKIPYCHNSELVMYSVITQDINLGRQSEQFLLGLAKLSGIKVKFRTQEPNGLIFFSASPGNQEEYIALQLRSGRPYFLFDPQGSAVAVTPTNDGGKVYNDNSWHQITATRIQALGNITVDGQYTGSSLATSGSTIIGENTGVFVGGLPQGYTIVRKDVGMKRIVEKGFVGCLSDISVKKVHTPYENWESLNWQYAEEQNNVYHIWEGCPIVLSEGAHFLGRGFLELHSGLFNGGLEFEISFKFRTDQLNGLLLFVYDKDGPDYLAIELKSGILNIFLKTGIVFTQVDLWLGLSYCDGKWNEVTVKKEGSVLSASMNELREQALEPRVQQLKVNSPIYIGGIPPEIQNFYKELGLEQGFGGCMKDVKFTRGAVVNLASVSSSAVRVNLDGCLSTDSAVNCRGNDSILVYRGKEQSVYERGLQPFTEYLYRVVASHEGGSVSSVWTRVRTRESVPQNVPTPSRVHSINGYSIEVTWDKPAGVIGVIEKYILKAYEADGPNVPITSAELADAGMLTGVLTGLHPFTNYAVTLTACTLAGCTESLHALNISTPQEDLAVFAPYQFVLTACTLAGCTNSSQVTLFTAQLPPSHVDAPVLTVLDSRTIYVQWKEPAEVNGILDRYIIYIANNEQNFTKWNVIYNSTEPFLDFTVPQLSPGTEYLIKLAACTGGGCSISEASTAITDESTPEGVPAPKAQSYSSDSFNISWTKPEYPNAEHEPVCAKVAKKGNGILACICDSVATRNREVIALLYLALVEARTMEASPEGMVDVFTTVDGSKNVQLKWLAPNKPNGKLTYTVLITGLFYADEDNANYSIVNDTRMLCSSKEFNVWVPIKGLIPFSNYTVQVNASNSQGSLISDAITVVMPPGAPDGVMPPRLSSATPTSLQVVWSTPVRNNAPGTPSYRLQMRSRDSAGDILDLLSSPTASLQHRVGDLQPYTEYEMRVVASNGYGNTYSNWTSMTTAEDKPGPLDPPLLLNVTARAASITWQHPLKPNGIITHYNIYQNGQLHATVLGTSSNCTVEDLHPYTVYVFRVEGCTSKGCSLSPTTPEIQTLPDAPEGIPAPELYSDTPTSVVISWQPPARSNGVVENVTIERRVKGTEQISTVVSLPFSQSMSYIDQSTALSPWQKFEYRVLMNTLDGGTNSSAWSEVTTRPSRPAGVQPPKAEALGPYSVKVSWKPPLIQNGEILNYEIRMPDPRIVITGNPSSRLSHLVTNLVPYTNYSVTVIACTGGDGFLGGCTESLPTRVTTPSAVPQSVSPLSVTPISESFIAISWQPPLRPNGPHLRYELLRRKILQPLASNPPEDLNLWHNIYSGTQWFYEDKGLSRYTTYEYKLIVHNEVGYTSSEEVRATTLAGLPEKGSVLIARAVNHTAVEVEWSKPTLHDLQGDVVYYTLFLNSTDETRSLRIQADVNSVVIDDLQPNTEYQIFSQVFNGVHGIDSEVVHVTTSDGEPEGMFPPEVVIINSTAVRVIWTSPSNPNGVVTGYSVYVNNKQYKTGMNEPGSFLLADLSPFTVYDIQIEACTVYACLRSNGTQITTVEDEPKQLSAPIIHIIDSRSLQIDWASPGQPNGIILGYELLRKAWQKCTPLKTPRSSKSNIMCISLECKKHENVCGKVCYHPESKLLVNWEELLTPVKAERQVLDSAPRMGQPWMYRLGSEMLESSTMEFWSMASEYESAVPWQPKGADLFSGD</sequence>
<dbReference type="InterPro" id="IPR013783">
    <property type="entry name" value="Ig-like_fold"/>
</dbReference>
<feature type="domain" description="Fibronectin type-III" evidence="13">
    <location>
        <begin position="2985"/>
        <end position="3074"/>
    </location>
</feature>
<dbReference type="CDD" id="cd06946">
    <property type="entry name" value="NR_LBD_ERR"/>
    <property type="match status" value="1"/>
</dbReference>
<dbReference type="InterPro" id="IPR008211">
    <property type="entry name" value="Laminin_N"/>
</dbReference>
<dbReference type="SMART" id="SM00136">
    <property type="entry name" value="LamNT"/>
    <property type="match status" value="1"/>
</dbReference>
<keyword evidence="6" id="KW-0675">Receptor</keyword>
<feature type="domain" description="Laminin G" evidence="12">
    <location>
        <begin position="1541"/>
        <end position="1739"/>
    </location>
</feature>
<feature type="domain" description="NR LBD" evidence="15">
    <location>
        <begin position="45"/>
        <end position="269"/>
    </location>
</feature>
<dbReference type="CDD" id="cd00110">
    <property type="entry name" value="LamG"/>
    <property type="match status" value="2"/>
</dbReference>
<dbReference type="EMBL" id="WHWB01034706">
    <property type="protein sequence ID" value="KAJ7405459.1"/>
    <property type="molecule type" value="Genomic_DNA"/>
</dbReference>
<dbReference type="Gene3D" id="2.60.40.10">
    <property type="entry name" value="Immunoglobulins"/>
    <property type="match status" value="14"/>
</dbReference>
<dbReference type="InterPro" id="IPR003961">
    <property type="entry name" value="FN3_dom"/>
</dbReference>
<dbReference type="SUPFAM" id="SSF48508">
    <property type="entry name" value="Nuclear receptor ligand-binding domain"/>
    <property type="match status" value="1"/>
</dbReference>
<dbReference type="Pfam" id="PF00041">
    <property type="entry name" value="fn3"/>
    <property type="match status" value="10"/>
</dbReference>
<dbReference type="InterPro" id="IPR050713">
    <property type="entry name" value="RTP_Phos/Ushers"/>
</dbReference>
<feature type="domain" description="Fibronectin type-III" evidence="13">
    <location>
        <begin position="2890"/>
        <end position="2981"/>
    </location>
</feature>
<keyword evidence="7" id="KW-0539">Nucleus</keyword>
<feature type="domain" description="Fibronectin type-III" evidence="13">
    <location>
        <begin position="2689"/>
        <end position="2782"/>
    </location>
</feature>
<evidence type="ECO:0000256" key="11">
    <source>
        <dbReference type="SAM" id="MobiDB-lite"/>
    </source>
</evidence>
<gene>
    <name evidence="16" type="ORF">WISP_139475</name>
</gene>
<evidence type="ECO:0000259" key="14">
    <source>
        <dbReference type="PROSITE" id="PS51117"/>
    </source>
</evidence>
<organism evidence="16 17">
    <name type="scientific">Willisornis vidua</name>
    <name type="common">Xingu scale-backed antbird</name>
    <dbReference type="NCBI Taxonomy" id="1566151"/>
    <lineage>
        <taxon>Eukaryota</taxon>
        <taxon>Metazoa</taxon>
        <taxon>Chordata</taxon>
        <taxon>Craniata</taxon>
        <taxon>Vertebrata</taxon>
        <taxon>Euteleostomi</taxon>
        <taxon>Archelosauria</taxon>
        <taxon>Archosauria</taxon>
        <taxon>Dinosauria</taxon>
        <taxon>Saurischia</taxon>
        <taxon>Theropoda</taxon>
        <taxon>Coelurosauria</taxon>
        <taxon>Aves</taxon>
        <taxon>Neognathae</taxon>
        <taxon>Neoaves</taxon>
        <taxon>Telluraves</taxon>
        <taxon>Australaves</taxon>
        <taxon>Passeriformes</taxon>
        <taxon>Thamnophilidae</taxon>
        <taxon>Willisornis</taxon>
    </lineage>
</organism>
<protein>
    <recommendedName>
        <fullName evidence="18">Usherin</fullName>
    </recommendedName>
</protein>
<dbReference type="SUPFAM" id="SSF49899">
    <property type="entry name" value="Concanavalin A-like lectins/glucanases"/>
    <property type="match status" value="3"/>
</dbReference>
<evidence type="ECO:0000313" key="16">
    <source>
        <dbReference type="EMBL" id="KAJ7405459.1"/>
    </source>
</evidence>
<keyword evidence="5" id="KW-0804">Transcription</keyword>
<dbReference type="SMART" id="SM00282">
    <property type="entry name" value="LamG"/>
    <property type="match status" value="2"/>
</dbReference>
<keyword evidence="8" id="KW-0966">Cell projection</keyword>
<dbReference type="PANTHER" id="PTHR46957">
    <property type="entry name" value="CYTOKINE RECEPTOR"/>
    <property type="match status" value="1"/>
</dbReference>
<evidence type="ECO:0000259" key="15">
    <source>
        <dbReference type="PROSITE" id="PS51843"/>
    </source>
</evidence>
<evidence type="ECO:0000256" key="6">
    <source>
        <dbReference type="ARBA" id="ARBA00023170"/>
    </source>
</evidence>
<dbReference type="SUPFAM" id="SSF49265">
    <property type="entry name" value="Fibronectin type III"/>
    <property type="match status" value="9"/>
</dbReference>
<dbReference type="PROSITE" id="PS50853">
    <property type="entry name" value="FN3"/>
    <property type="match status" value="14"/>
</dbReference>
<feature type="domain" description="Fibronectin type-III" evidence="13">
    <location>
        <begin position="2116"/>
        <end position="2217"/>
    </location>
</feature>
<dbReference type="CDD" id="cd00063">
    <property type="entry name" value="FN3"/>
    <property type="match status" value="14"/>
</dbReference>
<accession>A0ABQ9CMG5</accession>
<feature type="domain" description="Fibronectin type-III" evidence="13">
    <location>
        <begin position="2586"/>
        <end position="2685"/>
    </location>
</feature>
<keyword evidence="3" id="KW-0805">Transcription regulation</keyword>
<dbReference type="PROSITE" id="PS51117">
    <property type="entry name" value="LAMININ_NTER"/>
    <property type="match status" value="1"/>
</dbReference>
<evidence type="ECO:0000256" key="8">
    <source>
        <dbReference type="ARBA" id="ARBA00023273"/>
    </source>
</evidence>
<feature type="domain" description="Laminin N-terminal" evidence="14">
    <location>
        <begin position="538"/>
        <end position="793"/>
    </location>
</feature>
<evidence type="ECO:0000256" key="4">
    <source>
        <dbReference type="ARBA" id="ARBA00023157"/>
    </source>
</evidence>
<comment type="subcellular location">
    <subcellularLocation>
        <location evidence="1">Cell projection</location>
    </subcellularLocation>
</comment>
<feature type="domain" description="Fibronectin type-III" evidence="13">
    <location>
        <begin position="2786"/>
        <end position="2886"/>
    </location>
</feature>